<evidence type="ECO:0000313" key="12">
    <source>
        <dbReference type="EMBL" id="AEF81589.1"/>
    </source>
</evidence>
<dbReference type="EC" id="3.2.1.8" evidence="3"/>
<dbReference type="SMART" id="SM00633">
    <property type="entry name" value="Glyco_10"/>
    <property type="match status" value="1"/>
</dbReference>
<dbReference type="eggNOG" id="COG3693">
    <property type="taxonomic scope" value="Bacteria"/>
</dbReference>
<organism evidence="12 13">
    <name type="scientific">Leadbettera azotonutricia (strain ATCC BAA-888 / DSM 13862 / ZAS-9)</name>
    <name type="common">Treponema azotonutricium</name>
    <dbReference type="NCBI Taxonomy" id="545695"/>
    <lineage>
        <taxon>Bacteria</taxon>
        <taxon>Pseudomonadati</taxon>
        <taxon>Spirochaetota</taxon>
        <taxon>Spirochaetia</taxon>
        <taxon>Spirochaetales</taxon>
        <taxon>Breznakiellaceae</taxon>
        <taxon>Leadbettera</taxon>
    </lineage>
</organism>
<dbReference type="KEGG" id="taz:TREAZ_2715"/>
<keyword evidence="7" id="KW-0119">Carbohydrate metabolism</keyword>
<dbReference type="InterPro" id="IPR001000">
    <property type="entry name" value="GH10_dom"/>
</dbReference>
<evidence type="ECO:0000256" key="8">
    <source>
        <dbReference type="ARBA" id="ARBA00023295"/>
    </source>
</evidence>
<dbReference type="SUPFAM" id="SSF49373">
    <property type="entry name" value="Invasin/intimin cell-adhesion fragments"/>
    <property type="match status" value="4"/>
</dbReference>
<dbReference type="PANTHER" id="PTHR31490">
    <property type="entry name" value="GLYCOSYL HYDROLASE"/>
    <property type="match status" value="1"/>
</dbReference>
<evidence type="ECO:0000256" key="2">
    <source>
        <dbReference type="ARBA" id="ARBA00007495"/>
    </source>
</evidence>
<evidence type="ECO:0000256" key="7">
    <source>
        <dbReference type="ARBA" id="ARBA00023277"/>
    </source>
</evidence>
<evidence type="ECO:0000313" key="13">
    <source>
        <dbReference type="Proteomes" id="UP000009222"/>
    </source>
</evidence>
<comment type="catalytic activity">
    <reaction evidence="1">
        <text>Endohydrolysis of (1-&gt;4)-beta-D-xylosidic linkages in xylans.</text>
        <dbReference type="EC" id="3.2.1.8"/>
    </reaction>
</comment>
<evidence type="ECO:0000256" key="6">
    <source>
        <dbReference type="ARBA" id="ARBA00022801"/>
    </source>
</evidence>
<evidence type="ECO:0000256" key="3">
    <source>
        <dbReference type="ARBA" id="ARBA00012590"/>
    </source>
</evidence>
<reference evidence="13" key="1">
    <citation type="submission" date="2009-12" db="EMBL/GenBank/DDBJ databases">
        <title>Complete sequence of Treponema azotonutricium strain ZAS-9.</title>
        <authorList>
            <person name="Tetu S.G."/>
            <person name="Matson E."/>
            <person name="Ren Q."/>
            <person name="Seshadri R."/>
            <person name="Elbourne L."/>
            <person name="Hassan K.A."/>
            <person name="Durkin A."/>
            <person name="Radune D."/>
            <person name="Mohamoud Y."/>
            <person name="Shay R."/>
            <person name="Jin S."/>
            <person name="Zhang X."/>
            <person name="Lucey K."/>
            <person name="Ballor N.R."/>
            <person name="Ottesen E."/>
            <person name="Rosenthal R."/>
            <person name="Allen A."/>
            <person name="Leadbetter J.R."/>
            <person name="Paulsen I.T."/>
        </authorList>
    </citation>
    <scope>NUCLEOTIDE SEQUENCE [LARGE SCALE GENOMIC DNA]</scope>
    <source>
        <strain evidence="13">ATCC BAA-888 / DSM 13862 / ZAS-9</strain>
    </source>
</reference>
<evidence type="ECO:0000256" key="9">
    <source>
        <dbReference type="ARBA" id="ARBA00023326"/>
    </source>
</evidence>
<keyword evidence="9" id="KW-0624">Polysaccharide degradation</keyword>
<dbReference type="EMBL" id="CP001841">
    <property type="protein sequence ID" value="AEF81589.1"/>
    <property type="molecule type" value="Genomic_DNA"/>
</dbReference>
<dbReference type="eggNOG" id="COG5492">
    <property type="taxonomic scope" value="Bacteria"/>
</dbReference>
<comment type="similarity">
    <text evidence="2">Belongs to the glycosyl hydrolase 10 (cellulase F) family.</text>
</comment>
<dbReference type="SUPFAM" id="SSF51445">
    <property type="entry name" value="(Trans)glycosidases"/>
    <property type="match status" value="1"/>
</dbReference>
<feature type="signal peptide" evidence="10">
    <location>
        <begin position="1"/>
        <end position="22"/>
    </location>
</feature>
<evidence type="ECO:0000259" key="11">
    <source>
        <dbReference type="PROSITE" id="PS51760"/>
    </source>
</evidence>
<dbReference type="Pfam" id="PF00331">
    <property type="entry name" value="Glyco_hydro_10"/>
    <property type="match status" value="1"/>
</dbReference>
<dbReference type="GO" id="GO:0045493">
    <property type="term" value="P:xylan catabolic process"/>
    <property type="evidence" value="ECO:0007669"/>
    <property type="project" value="UniProtKB-KW"/>
</dbReference>
<keyword evidence="5 10" id="KW-0732">Signal</keyword>
<keyword evidence="8" id="KW-0326">Glycosidase</keyword>
<dbReference type="PROSITE" id="PS51760">
    <property type="entry name" value="GH10_2"/>
    <property type="match status" value="1"/>
</dbReference>
<dbReference type="SMART" id="SM00635">
    <property type="entry name" value="BID_2"/>
    <property type="match status" value="4"/>
</dbReference>
<dbReference type="Gene3D" id="2.60.40.1080">
    <property type="match status" value="4"/>
</dbReference>
<dbReference type="Proteomes" id="UP000009222">
    <property type="component" value="Chromosome"/>
</dbReference>
<dbReference type="PANTHER" id="PTHR31490:SF88">
    <property type="entry name" value="BETA-XYLANASE"/>
    <property type="match status" value="1"/>
</dbReference>
<dbReference type="InterPro" id="IPR044846">
    <property type="entry name" value="GH10"/>
</dbReference>
<name>F5YDQ0_LEAAZ</name>
<evidence type="ECO:0000256" key="1">
    <source>
        <dbReference type="ARBA" id="ARBA00000681"/>
    </source>
</evidence>
<proteinExistence type="inferred from homology"/>
<evidence type="ECO:0000256" key="5">
    <source>
        <dbReference type="ARBA" id="ARBA00022729"/>
    </source>
</evidence>
<dbReference type="InParanoid" id="F5YDQ0"/>
<dbReference type="InterPro" id="IPR017853">
    <property type="entry name" value="GH"/>
</dbReference>
<accession>F5YDQ0</accession>
<keyword evidence="4" id="KW-0858">Xylan degradation</keyword>
<dbReference type="STRING" id="545695.TREAZ_2715"/>
<dbReference type="HOGENOM" id="CLU_254849_0_0_12"/>
<reference evidence="12 13" key="2">
    <citation type="journal article" date="2011" name="ISME J.">
        <title>RNA-seq reveals cooperative metabolic interactions between two termite-gut spirochete species in co-culture.</title>
        <authorList>
            <person name="Rosenthal A.Z."/>
            <person name="Matson E.G."/>
            <person name="Eldar A."/>
            <person name="Leadbetter J.R."/>
        </authorList>
    </citation>
    <scope>NUCLEOTIDE SEQUENCE [LARGE SCALE GENOMIC DNA]</scope>
    <source>
        <strain evidence="13">ATCC BAA-888 / DSM 13862 / ZAS-9</strain>
    </source>
</reference>
<keyword evidence="13" id="KW-1185">Reference proteome</keyword>
<dbReference type="RefSeq" id="WP_015712819.1">
    <property type="nucleotide sequence ID" value="NC_015577.1"/>
</dbReference>
<evidence type="ECO:0000256" key="4">
    <source>
        <dbReference type="ARBA" id="ARBA00022651"/>
    </source>
</evidence>
<evidence type="ECO:0000256" key="10">
    <source>
        <dbReference type="SAM" id="SignalP"/>
    </source>
</evidence>
<sequence length="1392" mass="148049">MKKHISAILTSFFLAGVLLFTACDNLFEQPQIGTAAAPGTGVVEVVFQAGGAKNIVPSISFDFYEFNFKVNGVTTLSETKASSEPFLFTLPEGEYTLEVKTYNGDVGEASLAATGTSAGSFRVGPGGTDGPVEIILTGHISSDSFGDFFYEIHFPEGAGIDELQLGSFDLLSTGEHSLTSTSVSGAVHVPTGYHILTVNLLLAGKETGLAEVIEIYRNSVTYFGTPGEEPVEFEEDYFVTPPSYPLTGITLKYKEGGAIVPAALNLTVGVTGVELIAAKTPSFAEDTITWLSSNPNIVTVTNGVLYAKDDGTATITARSGNIFDSVEVTAVYPANTGTNGVPVTSYEGFQIDVKEPGDAVFLSSYGTGPGLKNNVLKITPPANGDNYPWGPVKLDLSQYAEEEIRVTISVDVHGGSTGTHRVHWKVTEVGDKYTTIADSGTTNIAIGTAAPTAANGWTTVRNTTAVIVTPKADAPWLYLERNDSTDDKGLGKRILYLSNLTYTITSARVGATGVTLNKTALTVNAGTIDSTLIATVSPDSATNKNVIWVSNDPEVATVNTAGQVTGIKTGTATITVTTVDGSFSASAAVTVIPAETVNPVTEAPNKWHGLAIADNTETQGVTATKLSSYTATSPATGTGALLATYADVLRVEKPANLTYAWGPLSYDLSEYRGQSVSINISYKVLVPVNNTKVFWQAQAANDAYPTIDGSYGQQRSPANRWIAVSNTSTITVRDAEAPQLYLESGSGGLNGATVYFADFALSINGTPIPIGPKVDVTSVTLSPSTPEILELSTEAPNNTATLTATVAPSNASKKGLIWTSSDPAVASITGTGNTVTITALRGGTAVITAKSNDSDVNVSANRNVNVTAPALESFSLQAIPTLTVGDNARIALTTVPPGAAVPSTISWSSTNNNVARVSAKGNVLATGYSDSATGLGTANITASATVNGKVITSEPLEVHTTIFSTVNLSTKEAFYTSIQRYLGTGVEIGNVFTGGVNSISSVITGNFNAFTPENDMKPGQYSWNGSAATGSASVSSTASNAASTSRKVYGHTLLWHNKTQIAKWMRDQVVFSEAEQDANRADNTRRMEKYITDVVTSFKGKVVAWDVINEAISGGGTPYTSHLRGNIRYSSQEDLDKYHNGEATFGTDDNSPWYTAVGPDYIYLAFKAARRAAIANGEPNLKLYANDYNLDTEGGRCDTYVDMITKINERWLTDPDNTTGSTKLIDGIGMQAHFNTENFNGTTFKNNLKKFADRGIEIVITELDATTTGYRDWTALRVTYSDGNQVHVYENTTTDLTGTAELERLQNEAKSPARYLRQAQIYAEAFQAFNQYKSVIKRITFWGLQDSASWRKESYPLPFDGTAQTPRVKPAYYAIIDPERISNPAAWLSNNQ</sequence>
<dbReference type="Pfam" id="PF02368">
    <property type="entry name" value="Big_2"/>
    <property type="match status" value="3"/>
</dbReference>
<dbReference type="PROSITE" id="PS51257">
    <property type="entry name" value="PROKAR_LIPOPROTEIN"/>
    <property type="match status" value="1"/>
</dbReference>
<protein>
    <recommendedName>
        <fullName evidence="3">endo-1,4-beta-xylanase</fullName>
        <ecNumber evidence="3">3.2.1.8</ecNumber>
    </recommendedName>
</protein>
<gene>
    <name evidence="12" type="ordered locus">TREAZ_2715</name>
</gene>
<keyword evidence="6" id="KW-0378">Hydrolase</keyword>
<feature type="domain" description="GH10" evidence="11">
    <location>
        <begin position="993"/>
        <end position="1378"/>
    </location>
</feature>
<keyword evidence="12" id="KW-0449">Lipoprotein</keyword>
<dbReference type="InterPro" id="IPR008964">
    <property type="entry name" value="Invasin/intimin_cell_adhesion"/>
</dbReference>
<feature type="chain" id="PRO_5003335129" description="endo-1,4-beta-xylanase" evidence="10">
    <location>
        <begin position="23"/>
        <end position="1392"/>
    </location>
</feature>
<dbReference type="Gene3D" id="3.20.20.80">
    <property type="entry name" value="Glycosidases"/>
    <property type="match status" value="1"/>
</dbReference>
<dbReference type="InterPro" id="IPR003343">
    <property type="entry name" value="Big_2"/>
</dbReference>
<dbReference type="GO" id="GO:0031176">
    <property type="term" value="F:endo-1,4-beta-xylanase activity"/>
    <property type="evidence" value="ECO:0007669"/>
    <property type="project" value="UniProtKB-EC"/>
</dbReference>